<dbReference type="HOGENOM" id="CLU_2142298_0_0_0"/>
<evidence type="ECO:0000313" key="3">
    <source>
        <dbReference type="Proteomes" id="UP000019151"/>
    </source>
</evidence>
<dbReference type="KEGG" id="gba:J421_4648"/>
<organism evidence="2 3">
    <name type="scientific">Gemmatirosa kalamazoonensis</name>
    <dbReference type="NCBI Taxonomy" id="861299"/>
    <lineage>
        <taxon>Bacteria</taxon>
        <taxon>Pseudomonadati</taxon>
        <taxon>Gemmatimonadota</taxon>
        <taxon>Gemmatimonadia</taxon>
        <taxon>Gemmatimonadales</taxon>
        <taxon>Gemmatimonadaceae</taxon>
        <taxon>Gemmatirosa</taxon>
    </lineage>
</organism>
<dbReference type="RefSeq" id="WP_025413536.1">
    <property type="nucleotide sequence ID" value="NZ_CP007129.1"/>
</dbReference>
<dbReference type="EMBL" id="CP007129">
    <property type="protein sequence ID" value="AHG92115.1"/>
    <property type="molecule type" value="Genomic_DNA"/>
</dbReference>
<keyword evidence="3" id="KW-1185">Reference proteome</keyword>
<keyword evidence="2" id="KW-0614">Plasmid</keyword>
<name>W0RRJ5_9BACT</name>
<gene>
    <name evidence="1" type="ORF">J421_4580</name>
    <name evidence="2" type="ORF">J421_4648</name>
</gene>
<protein>
    <submittedName>
        <fullName evidence="2">Uncharacterized protein</fullName>
    </submittedName>
</protein>
<dbReference type="AlphaFoldDB" id="W0RRJ5"/>
<dbReference type="PATRIC" id="fig|861299.3.peg.4634"/>
<evidence type="ECO:0000313" key="2">
    <source>
        <dbReference type="EMBL" id="AHG92183.1"/>
    </source>
</evidence>
<reference evidence="2" key="1">
    <citation type="submission" date="2013-12" db="EMBL/GenBank/DDBJ databases">
        <authorList>
            <person name="DeBruyn J.M."/>
            <person name="Radosevich M."/>
            <person name="Wommack K.Eric."/>
            <person name="Polson S."/>
            <person name="Hauser L.J."/>
            <person name="Fawaz M.N."/>
            <person name="Korlach J."/>
            <person name="Tsai Y.-C."/>
        </authorList>
    </citation>
    <scope>NUCLEOTIDE SEQUENCE</scope>
    <source>
        <strain evidence="2">KBS708</strain>
        <plasmid evidence="2">1</plasmid>
    </source>
</reference>
<evidence type="ECO:0000313" key="1">
    <source>
        <dbReference type="EMBL" id="AHG92115.1"/>
    </source>
</evidence>
<accession>W0RRJ5</accession>
<proteinExistence type="predicted"/>
<dbReference type="KEGG" id="gba:J421_4580"/>
<dbReference type="EMBL" id="CP007129">
    <property type="protein sequence ID" value="AHG92183.1"/>
    <property type="molecule type" value="Genomic_DNA"/>
</dbReference>
<dbReference type="Proteomes" id="UP000019151">
    <property type="component" value="Plasmid 1"/>
</dbReference>
<dbReference type="InParanoid" id="W0RRJ5"/>
<geneLocation type="plasmid" evidence="2 3">
    <name>1</name>
</geneLocation>
<sequence>MSQAPAIIPHTWPLGSAQLEEYDVIDNRTQGAAVGATVTVTVADASGAPLASASGVTDGTGAAQVLVPSITAPAEGTPVRVTMSVTAADGTPRVQKWWARLVYDEPPLEAVA</sequence>
<reference evidence="2 3" key="2">
    <citation type="journal article" date="2014" name="Genome Announc.">
        <title>Genome Sequence and Methylome of Soil Bacterium Gemmatirosa kalamazoonensis KBS708T, a Member of the Rarely Cultivated Gemmatimonadetes Phylum.</title>
        <authorList>
            <person name="Debruyn J.M."/>
            <person name="Radosevich M."/>
            <person name="Wommack K.E."/>
            <person name="Polson S.W."/>
            <person name="Hauser L.J."/>
            <person name="Fawaz M.N."/>
            <person name="Korlach J."/>
            <person name="Tsai Y.C."/>
        </authorList>
    </citation>
    <scope>NUCLEOTIDE SEQUENCE [LARGE SCALE GENOMIC DNA]</scope>
    <source>
        <strain evidence="2 3">KBS708</strain>
        <plasmid evidence="2">1</plasmid>
        <plasmid evidence="3">Plasmid 1</plasmid>
    </source>
</reference>